<sequence length="121" mass="14050">MKLPIVSQKKEQKKLQNNEKSLPFDQNGLVWCTSSTPRENKNQVKQNILFLWRFDVVKAFNHLLNQKLLSVISLIINANNQFFCRHMTVDSKLNFEQKAPDYSTAVHSLGRKICDEEKSSV</sequence>
<evidence type="ECO:0000313" key="1">
    <source>
        <dbReference type="EMBL" id="KAK1383154.1"/>
    </source>
</evidence>
<dbReference type="Proteomes" id="UP001237642">
    <property type="component" value="Unassembled WGS sequence"/>
</dbReference>
<dbReference type="AlphaFoldDB" id="A0AAD8ICD3"/>
<dbReference type="EMBL" id="JAUIZM010000005">
    <property type="protein sequence ID" value="KAK1383154.1"/>
    <property type="molecule type" value="Genomic_DNA"/>
</dbReference>
<evidence type="ECO:0000313" key="2">
    <source>
        <dbReference type="Proteomes" id="UP001237642"/>
    </source>
</evidence>
<organism evidence="1 2">
    <name type="scientific">Heracleum sosnowskyi</name>
    <dbReference type="NCBI Taxonomy" id="360622"/>
    <lineage>
        <taxon>Eukaryota</taxon>
        <taxon>Viridiplantae</taxon>
        <taxon>Streptophyta</taxon>
        <taxon>Embryophyta</taxon>
        <taxon>Tracheophyta</taxon>
        <taxon>Spermatophyta</taxon>
        <taxon>Magnoliopsida</taxon>
        <taxon>eudicotyledons</taxon>
        <taxon>Gunneridae</taxon>
        <taxon>Pentapetalae</taxon>
        <taxon>asterids</taxon>
        <taxon>campanulids</taxon>
        <taxon>Apiales</taxon>
        <taxon>Apiaceae</taxon>
        <taxon>Apioideae</taxon>
        <taxon>apioid superclade</taxon>
        <taxon>Tordylieae</taxon>
        <taxon>Tordyliinae</taxon>
        <taxon>Heracleum</taxon>
    </lineage>
</organism>
<reference evidence="1" key="1">
    <citation type="submission" date="2023-02" db="EMBL/GenBank/DDBJ databases">
        <title>Genome of toxic invasive species Heracleum sosnowskyi carries increased number of genes despite the absence of recent whole-genome duplications.</title>
        <authorList>
            <person name="Schelkunov M."/>
            <person name="Shtratnikova V."/>
            <person name="Makarenko M."/>
            <person name="Klepikova A."/>
            <person name="Omelchenko D."/>
            <person name="Novikova G."/>
            <person name="Obukhova E."/>
            <person name="Bogdanov V."/>
            <person name="Penin A."/>
            <person name="Logacheva M."/>
        </authorList>
    </citation>
    <scope>NUCLEOTIDE SEQUENCE</scope>
    <source>
        <strain evidence="1">Hsosn_3</strain>
        <tissue evidence="1">Leaf</tissue>
    </source>
</reference>
<comment type="caution">
    <text evidence="1">The sequence shown here is derived from an EMBL/GenBank/DDBJ whole genome shotgun (WGS) entry which is preliminary data.</text>
</comment>
<proteinExistence type="predicted"/>
<protein>
    <submittedName>
        <fullName evidence="1">Uncharacterized protein</fullName>
    </submittedName>
</protein>
<name>A0AAD8ICD3_9APIA</name>
<keyword evidence="2" id="KW-1185">Reference proteome</keyword>
<accession>A0AAD8ICD3</accession>
<reference evidence="1" key="2">
    <citation type="submission" date="2023-05" db="EMBL/GenBank/DDBJ databases">
        <authorList>
            <person name="Schelkunov M.I."/>
        </authorList>
    </citation>
    <scope>NUCLEOTIDE SEQUENCE</scope>
    <source>
        <strain evidence="1">Hsosn_3</strain>
        <tissue evidence="1">Leaf</tissue>
    </source>
</reference>
<gene>
    <name evidence="1" type="ORF">POM88_020889</name>
</gene>